<name>A0ABT7JWL1_9HYPH</name>
<reference evidence="2" key="1">
    <citation type="submission" date="2023-06" db="EMBL/GenBank/DDBJ databases">
        <title>Phylogenetic Diversity of Rhizobium strains.</title>
        <authorList>
            <person name="Moura F.T."/>
            <person name="Helene L.C.F."/>
            <person name="Hungria M."/>
        </authorList>
    </citation>
    <scope>NUCLEOTIDE SEQUENCE</scope>
    <source>
        <strain evidence="2">CCGE526</strain>
    </source>
</reference>
<comment type="caution">
    <text evidence="2">The sequence shown here is derived from an EMBL/GenBank/DDBJ whole genome shotgun (WGS) entry which is preliminary data.</text>
</comment>
<keyword evidence="3" id="KW-1185">Reference proteome</keyword>
<evidence type="ECO:0000313" key="3">
    <source>
        <dbReference type="Proteomes" id="UP001172645"/>
    </source>
</evidence>
<organism evidence="2 3">
    <name type="scientific">Rhizobium mayense</name>
    <dbReference type="NCBI Taxonomy" id="1312184"/>
    <lineage>
        <taxon>Bacteria</taxon>
        <taxon>Pseudomonadati</taxon>
        <taxon>Pseudomonadota</taxon>
        <taxon>Alphaproteobacteria</taxon>
        <taxon>Hyphomicrobiales</taxon>
        <taxon>Rhizobiaceae</taxon>
        <taxon>Rhizobium/Agrobacterium group</taxon>
        <taxon>Rhizobium</taxon>
    </lineage>
</organism>
<dbReference type="RefSeq" id="WP_285869401.1">
    <property type="nucleotide sequence ID" value="NZ_JARFYM010000010.1"/>
</dbReference>
<evidence type="ECO:0000256" key="1">
    <source>
        <dbReference type="SAM" id="MobiDB-lite"/>
    </source>
</evidence>
<accession>A0ABT7JWL1</accession>
<proteinExistence type="predicted"/>
<dbReference type="EMBL" id="JARFYM010000010">
    <property type="protein sequence ID" value="MDL2400322.1"/>
    <property type="molecule type" value="Genomic_DNA"/>
</dbReference>
<dbReference type="Proteomes" id="UP001172645">
    <property type="component" value="Unassembled WGS sequence"/>
</dbReference>
<feature type="region of interest" description="Disordered" evidence="1">
    <location>
        <begin position="1"/>
        <end position="24"/>
    </location>
</feature>
<protein>
    <submittedName>
        <fullName evidence="2">Uncharacterized protein</fullName>
    </submittedName>
</protein>
<sequence>MSFDTRPPSRFRREAASTSIHPATRWQRVDQSDAMIATDLPPIENLTNDPAILIGLALSYSRQSGTLGNAIPDIILSRLRVHADHGDPACQLLIDWLDLWSGKPVRGPKTAIIAAETGGRSDG</sequence>
<gene>
    <name evidence="2" type="ORF">PY649_15555</name>
</gene>
<evidence type="ECO:0000313" key="2">
    <source>
        <dbReference type="EMBL" id="MDL2400322.1"/>
    </source>
</evidence>